<dbReference type="Proteomes" id="UP001632038">
    <property type="component" value="Unassembled WGS sequence"/>
</dbReference>
<evidence type="ECO:0000256" key="1">
    <source>
        <dbReference type="SAM" id="MobiDB-lite"/>
    </source>
</evidence>
<feature type="region of interest" description="Disordered" evidence="1">
    <location>
        <begin position="164"/>
        <end position="225"/>
    </location>
</feature>
<reference evidence="3" key="1">
    <citation type="journal article" date="2024" name="IScience">
        <title>Strigolactones Initiate the Formation of Haustorium-like Structures in Castilleja.</title>
        <authorList>
            <person name="Buerger M."/>
            <person name="Peterson D."/>
            <person name="Chory J."/>
        </authorList>
    </citation>
    <scope>NUCLEOTIDE SEQUENCE [LARGE SCALE GENOMIC DNA]</scope>
</reference>
<evidence type="ECO:0000313" key="2">
    <source>
        <dbReference type="EMBL" id="KAL3627593.1"/>
    </source>
</evidence>
<organism evidence="2 3">
    <name type="scientific">Castilleja foliolosa</name>
    <dbReference type="NCBI Taxonomy" id="1961234"/>
    <lineage>
        <taxon>Eukaryota</taxon>
        <taxon>Viridiplantae</taxon>
        <taxon>Streptophyta</taxon>
        <taxon>Embryophyta</taxon>
        <taxon>Tracheophyta</taxon>
        <taxon>Spermatophyta</taxon>
        <taxon>Magnoliopsida</taxon>
        <taxon>eudicotyledons</taxon>
        <taxon>Gunneridae</taxon>
        <taxon>Pentapetalae</taxon>
        <taxon>asterids</taxon>
        <taxon>lamiids</taxon>
        <taxon>Lamiales</taxon>
        <taxon>Orobanchaceae</taxon>
        <taxon>Pedicularideae</taxon>
        <taxon>Castillejinae</taxon>
        <taxon>Castilleja</taxon>
    </lineage>
</organism>
<dbReference type="PANTHER" id="PTHR33971:SF3">
    <property type="entry name" value="UBIQUITIN CARBOXYL-TERMINAL HYDROLASE 36"/>
    <property type="match status" value="1"/>
</dbReference>
<keyword evidence="3" id="KW-1185">Reference proteome</keyword>
<dbReference type="AlphaFoldDB" id="A0ABD3CCN9"/>
<name>A0ABD3CCN9_9LAMI</name>
<sequence>MAFYDYSTPYNSTPDYDFSSHYDVLSTPIQFSSPYDFVEPESNNSPYTYSEPEVLHYEPMDYDYQSFYSDYGYSINEPKHLQYEPLYNDTLVYIPSETKFMISYSTAQFNEPEFEEYDPTPYGGGYDPVTTYGKPIPPSDITCYPRSTPRSDITSLENFTYASIPSPYGKDDDLPIKPSNGSKQDDTKVDSAKNEDEVTSNGANLVEDKDDTVGNGGNKATSDDVDVEIDDELENELENGMRGDYGYESERLGVSQMPYGSGLESMDICESLFGYWPCLAKKAQQEKRKCRFCDQEKMDPWKNAADYLFGSPLVYDYENCHHHHQQVVQYESYENSWMQ</sequence>
<evidence type="ECO:0000313" key="3">
    <source>
        <dbReference type="Proteomes" id="UP001632038"/>
    </source>
</evidence>
<proteinExistence type="predicted"/>
<feature type="compositionally biased region" description="Basic and acidic residues" evidence="1">
    <location>
        <begin position="183"/>
        <end position="196"/>
    </location>
</feature>
<dbReference type="PANTHER" id="PTHR33971">
    <property type="entry name" value="OS06G0232000 PROTEIN"/>
    <property type="match status" value="1"/>
</dbReference>
<dbReference type="InterPro" id="IPR038943">
    <property type="entry name" value="PLDrp1-like"/>
</dbReference>
<accession>A0ABD3CCN9</accession>
<gene>
    <name evidence="2" type="ORF">CASFOL_028956</name>
</gene>
<protein>
    <submittedName>
        <fullName evidence="2">Uncharacterized protein</fullName>
    </submittedName>
</protein>
<comment type="caution">
    <text evidence="2">The sequence shown here is derived from an EMBL/GenBank/DDBJ whole genome shotgun (WGS) entry which is preliminary data.</text>
</comment>
<dbReference type="EMBL" id="JAVIJP010000039">
    <property type="protein sequence ID" value="KAL3627593.1"/>
    <property type="molecule type" value="Genomic_DNA"/>
</dbReference>